<evidence type="ECO:0000313" key="2">
    <source>
        <dbReference type="Proteomes" id="UP000248340"/>
    </source>
</evidence>
<dbReference type="Proteomes" id="UP000248340">
    <property type="component" value="Unassembled WGS sequence"/>
</dbReference>
<dbReference type="GeneID" id="37139668"/>
<proteinExistence type="predicted"/>
<dbReference type="EMBL" id="KZ821694">
    <property type="protein sequence ID" value="PYH82654.1"/>
    <property type="molecule type" value="Genomic_DNA"/>
</dbReference>
<dbReference type="VEuPathDB" id="FungiDB:BO82DRAFT_364048"/>
<dbReference type="OrthoDB" id="4469117at2759"/>
<protein>
    <submittedName>
        <fullName evidence="1">Uncharacterized protein</fullName>
    </submittedName>
</protein>
<sequence length="161" mass="17870">MDLQSLAAGVGIETWQTEFEGHKITIHASKDILRGVRGLQTSPAAATGIRNKLPPILSFNVPADLADDPWDFAARFLQHEWRTQRQNHTYPLDVIFAGVATSDQLHRARFFHEGLPGHQGPPVLCTGKHGQTEFLAASSPTDVAFVQITLDFMVDLLFKNR</sequence>
<reference evidence="1 2" key="1">
    <citation type="submission" date="2016-12" db="EMBL/GenBank/DDBJ databases">
        <title>The genomes of Aspergillus section Nigri reveals drivers in fungal speciation.</title>
        <authorList>
            <consortium name="DOE Joint Genome Institute"/>
            <person name="Vesth T.C."/>
            <person name="Nybo J."/>
            <person name="Theobald S."/>
            <person name="Brandl J."/>
            <person name="Frisvad J.C."/>
            <person name="Nielsen K.F."/>
            <person name="Lyhne E.K."/>
            <person name="Kogle M.E."/>
            <person name="Kuo A."/>
            <person name="Riley R."/>
            <person name="Clum A."/>
            <person name="Nolan M."/>
            <person name="Lipzen A."/>
            <person name="Salamov A."/>
            <person name="Henrissat B."/>
            <person name="Wiebenga A."/>
            <person name="De Vries R.P."/>
            <person name="Grigoriev I.V."/>
            <person name="Mortensen U.H."/>
            <person name="Andersen M.R."/>
            <person name="Baker S.E."/>
        </authorList>
    </citation>
    <scope>NUCLEOTIDE SEQUENCE [LARGE SCALE GENOMIC DNA]</scope>
    <source>
        <strain evidence="1 2">CBS 121591</strain>
    </source>
</reference>
<accession>A0A319CBT4</accession>
<name>A0A319CBT4_9EURO</name>
<dbReference type="AlphaFoldDB" id="A0A319CBT4"/>
<gene>
    <name evidence="1" type="ORF">BO82DRAFT_364048</name>
</gene>
<organism evidence="1 2">
    <name type="scientific">Aspergillus uvarum CBS 121591</name>
    <dbReference type="NCBI Taxonomy" id="1448315"/>
    <lineage>
        <taxon>Eukaryota</taxon>
        <taxon>Fungi</taxon>
        <taxon>Dikarya</taxon>
        <taxon>Ascomycota</taxon>
        <taxon>Pezizomycotina</taxon>
        <taxon>Eurotiomycetes</taxon>
        <taxon>Eurotiomycetidae</taxon>
        <taxon>Eurotiales</taxon>
        <taxon>Aspergillaceae</taxon>
        <taxon>Aspergillus</taxon>
        <taxon>Aspergillus subgen. Circumdati</taxon>
    </lineage>
</organism>
<dbReference type="RefSeq" id="XP_025492854.1">
    <property type="nucleotide sequence ID" value="XM_025636927.1"/>
</dbReference>
<evidence type="ECO:0000313" key="1">
    <source>
        <dbReference type="EMBL" id="PYH82654.1"/>
    </source>
</evidence>
<keyword evidence="2" id="KW-1185">Reference proteome</keyword>